<dbReference type="RefSeq" id="WP_308730772.1">
    <property type="nucleotide sequence ID" value="NZ_JAJEQN010000001.1"/>
</dbReference>
<dbReference type="EC" id="2.1.1.190" evidence="6"/>
<feature type="active site" description="Nucleophile" evidence="4">
    <location>
        <position position="353"/>
    </location>
</feature>
<accession>A0AAE3E1I1</accession>
<dbReference type="Pfam" id="PF05958">
    <property type="entry name" value="tRNA_U5-meth_tr"/>
    <property type="match status" value="1"/>
</dbReference>
<dbReference type="FunFam" id="3.40.50.150:FF:000009">
    <property type="entry name" value="23S rRNA (Uracil(1939)-C(5))-methyltransferase RlmD"/>
    <property type="match status" value="1"/>
</dbReference>
<dbReference type="InterPro" id="IPR029063">
    <property type="entry name" value="SAM-dependent_MTases_sf"/>
</dbReference>
<dbReference type="Gene3D" id="3.40.50.150">
    <property type="entry name" value="Vaccinia Virus protein VP39"/>
    <property type="match status" value="1"/>
</dbReference>
<dbReference type="CDD" id="cd02440">
    <property type="entry name" value="AdoMet_MTases"/>
    <property type="match status" value="1"/>
</dbReference>
<keyword evidence="1 4" id="KW-0489">Methyltransferase</keyword>
<feature type="binding site" evidence="4">
    <location>
        <position position="278"/>
    </location>
    <ligand>
        <name>S-adenosyl-L-methionine</name>
        <dbReference type="ChEBI" id="CHEBI:59789"/>
    </ligand>
</feature>
<feature type="active site" evidence="5">
    <location>
        <position position="353"/>
    </location>
</feature>
<reference evidence="6 7" key="1">
    <citation type="submission" date="2021-10" db="EMBL/GenBank/DDBJ databases">
        <title>Anaerobic single-cell dispensing facilitates the cultivation of human gut bacteria.</title>
        <authorList>
            <person name="Afrizal A."/>
        </authorList>
    </citation>
    <scope>NUCLEOTIDE SEQUENCE [LARGE SCALE GENOMIC DNA]</scope>
    <source>
        <strain evidence="6 7">CLA-AA-H224</strain>
    </source>
</reference>
<gene>
    <name evidence="6" type="primary">rlmD</name>
    <name evidence="6" type="ORF">LKD48_00125</name>
</gene>
<keyword evidence="7" id="KW-1185">Reference proteome</keyword>
<name>A0AAE3E1I1_9FIRM</name>
<evidence type="ECO:0000313" key="7">
    <source>
        <dbReference type="Proteomes" id="UP001198200"/>
    </source>
</evidence>
<evidence type="ECO:0000256" key="3">
    <source>
        <dbReference type="ARBA" id="ARBA00022691"/>
    </source>
</evidence>
<evidence type="ECO:0000256" key="5">
    <source>
        <dbReference type="PROSITE-ProRule" id="PRU10015"/>
    </source>
</evidence>
<dbReference type="PROSITE" id="PS01230">
    <property type="entry name" value="TRMA_1"/>
    <property type="match status" value="1"/>
</dbReference>
<keyword evidence="3 4" id="KW-0949">S-adenosyl-L-methionine</keyword>
<comment type="caution">
    <text evidence="6">The sequence shown here is derived from an EMBL/GenBank/DDBJ whole genome shotgun (WGS) entry which is preliminary data.</text>
</comment>
<protein>
    <submittedName>
        <fullName evidence="6">23S rRNA (Uracil(1939)-C(5))-methyltransferase RlmD</fullName>
        <ecNumber evidence="6">2.1.1.190</ecNumber>
    </submittedName>
</protein>
<sequence length="400" mass="44605">MNQQMNQQMEKTKLKTKNANKCAAAGMCGGCTYINGSYEKQLTEKEQYVRTQLKGICPVNPIIGMKNPYHYRNKVTATFSYKKGEIFSGIYEEKSHSVVPVDSCLLEDQTADQIICDIRGLLKSFKITIYSERTRYGLLRHVMIRRGFTTGEVLVILVVTSPVFPSKNNFVKALLKMHPEITSVVLNVNDRMTSMVLGDRNIVLYGKGYIEDVLCNNRFRISAQSFYQINPVQTQKLYEKAVELANLTGEEIAIDAYCGIGTIGMTAASKAKTVLGIELNALAVKDAIANARANHVTNIHFLQGDAGEQMTQMAEEGSHADVVFMDPPRSGSSEAFMDSVAVLNPKRIVYVSCNPQTLARDLKYLAKKGYHTKQATPVDMFPWTKAEHVETVCLLEKGKK</sequence>
<evidence type="ECO:0000256" key="1">
    <source>
        <dbReference type="ARBA" id="ARBA00022603"/>
    </source>
</evidence>
<dbReference type="PANTHER" id="PTHR11061">
    <property type="entry name" value="RNA M5U METHYLTRANSFERASE"/>
    <property type="match status" value="1"/>
</dbReference>
<dbReference type="InterPro" id="IPR010280">
    <property type="entry name" value="U5_MeTrfase_fam"/>
</dbReference>
<dbReference type="GO" id="GO:0070041">
    <property type="term" value="F:rRNA (uridine-C5-)-methyltransferase activity"/>
    <property type="evidence" value="ECO:0007669"/>
    <property type="project" value="TreeGrafter"/>
</dbReference>
<dbReference type="FunFam" id="2.40.50.1070:FF:000003">
    <property type="entry name" value="23S rRNA (Uracil-5-)-methyltransferase RumA"/>
    <property type="match status" value="1"/>
</dbReference>
<feature type="binding site" evidence="4">
    <location>
        <position position="257"/>
    </location>
    <ligand>
        <name>S-adenosyl-L-methionine</name>
        <dbReference type="ChEBI" id="CHEBI:59789"/>
    </ligand>
</feature>
<dbReference type="NCBIfam" id="TIGR00479">
    <property type="entry name" value="rumA"/>
    <property type="match status" value="1"/>
</dbReference>
<evidence type="ECO:0000256" key="4">
    <source>
        <dbReference type="PROSITE-ProRule" id="PRU01024"/>
    </source>
</evidence>
<feature type="binding site" evidence="4">
    <location>
        <position position="228"/>
    </location>
    <ligand>
        <name>S-adenosyl-L-methionine</name>
        <dbReference type="ChEBI" id="CHEBI:59789"/>
    </ligand>
</feature>
<dbReference type="GO" id="GO:0070475">
    <property type="term" value="P:rRNA base methylation"/>
    <property type="evidence" value="ECO:0007669"/>
    <property type="project" value="TreeGrafter"/>
</dbReference>
<evidence type="ECO:0000256" key="2">
    <source>
        <dbReference type="ARBA" id="ARBA00022679"/>
    </source>
</evidence>
<proteinExistence type="inferred from homology"/>
<keyword evidence="2 4" id="KW-0808">Transferase</keyword>
<evidence type="ECO:0000313" key="6">
    <source>
        <dbReference type="EMBL" id="MCC2220055.1"/>
    </source>
</evidence>
<feature type="binding site" evidence="4">
    <location>
        <position position="326"/>
    </location>
    <ligand>
        <name>S-adenosyl-L-methionine</name>
        <dbReference type="ChEBI" id="CHEBI:59789"/>
    </ligand>
</feature>
<dbReference type="PANTHER" id="PTHR11061:SF30">
    <property type="entry name" value="TRNA (URACIL(54)-C(5))-METHYLTRANSFERASE"/>
    <property type="match status" value="1"/>
</dbReference>
<dbReference type="SUPFAM" id="SSF53335">
    <property type="entry name" value="S-adenosyl-L-methionine-dependent methyltransferases"/>
    <property type="match status" value="1"/>
</dbReference>
<comment type="similarity">
    <text evidence="4">Belongs to the class I-like SAM-binding methyltransferase superfamily. RNA M5U methyltransferase family.</text>
</comment>
<dbReference type="Proteomes" id="UP001198200">
    <property type="component" value="Unassembled WGS sequence"/>
</dbReference>
<dbReference type="AlphaFoldDB" id="A0AAE3E1I1"/>
<dbReference type="Gene3D" id="2.40.50.1070">
    <property type="match status" value="1"/>
</dbReference>
<dbReference type="PROSITE" id="PS51687">
    <property type="entry name" value="SAM_MT_RNA_M5U"/>
    <property type="match status" value="1"/>
</dbReference>
<dbReference type="InterPro" id="IPR030390">
    <property type="entry name" value="MeTrfase_TrmA_AS"/>
</dbReference>
<dbReference type="EMBL" id="JAJEQN010000001">
    <property type="protein sequence ID" value="MCC2220055.1"/>
    <property type="molecule type" value="Genomic_DNA"/>
</dbReference>
<organism evidence="6 7">
    <name type="scientific">Anthropogastromicrobium aceti</name>
    <dbReference type="NCBI Taxonomy" id="2981768"/>
    <lineage>
        <taxon>Bacteria</taxon>
        <taxon>Bacillati</taxon>
        <taxon>Bacillota</taxon>
        <taxon>Clostridia</taxon>
        <taxon>Lachnospirales</taxon>
        <taxon>Lachnospiraceae</taxon>
        <taxon>Anthropogastromicrobium</taxon>
    </lineage>
</organism>